<accession>A0A9Y1FKK2</accession>
<protein>
    <submittedName>
        <fullName evidence="1">Uncharacterized protein</fullName>
    </submittedName>
</protein>
<name>A0A9Y1FKK2_9ARCH</name>
<dbReference type="Proteomes" id="UP001201020">
    <property type="component" value="Chromosome"/>
</dbReference>
<reference evidence="1" key="1">
    <citation type="journal article" date="2022" name="Nat. Microbiol.">
        <title>Unique mobile elements and scalable gene flow at the prokaryote-eukaryote boundary revealed by circularized Asgard archaea genomes.</title>
        <authorList>
            <person name="Wu F."/>
            <person name="Speth D.R."/>
            <person name="Philosof A."/>
            <person name="Cremiere A."/>
            <person name="Narayanan A."/>
            <person name="Barco R.A."/>
            <person name="Connon S.A."/>
            <person name="Amend J.P."/>
            <person name="Antoshechkin I.A."/>
            <person name="Orphan V.J."/>
        </authorList>
    </citation>
    <scope>NUCLEOTIDE SEQUENCE</scope>
    <source>
        <strain evidence="1">PM71</strain>
    </source>
</reference>
<sequence>MKECTLYCRSFRCTNRALKVERQGNGSKKFICKMEGDECIGYFCKYASCAEKMLADDGRCLRPDKKVASKPKRPIKIDKYDVFDTSSLDDRLYKKLRRKM</sequence>
<proteinExistence type="predicted"/>
<dbReference type="AlphaFoldDB" id="A0A9Y1FKK2"/>
<dbReference type="EMBL" id="CP084166">
    <property type="protein sequence ID" value="UJG40692.1"/>
    <property type="molecule type" value="Genomic_DNA"/>
</dbReference>
<gene>
    <name evidence="1" type="ORF">K9W45_12760</name>
</gene>
<evidence type="ECO:0000313" key="1">
    <source>
        <dbReference type="EMBL" id="UJG40692.1"/>
    </source>
</evidence>
<organism evidence="1">
    <name type="scientific">Candidatus Heimdallarchaeum aukensis</name>
    <dbReference type="NCBI Taxonomy" id="2876573"/>
    <lineage>
        <taxon>Archaea</taxon>
        <taxon>Promethearchaeati</taxon>
        <taxon>Candidatus Heimdallarchaeota</taxon>
        <taxon>Candidatus Heimdallarchaeia (ex Rinke et al. 2021) (nom. nud.)</taxon>
        <taxon>Candidatus Heimdallarchaeales</taxon>
        <taxon>Candidatus Heimdallarchaeaceae</taxon>
        <taxon>Candidatus Heimdallarchaeum</taxon>
    </lineage>
</organism>